<feature type="compositionally biased region" description="Polar residues" evidence="8">
    <location>
        <begin position="1"/>
        <end position="10"/>
    </location>
</feature>
<keyword evidence="6 9" id="KW-0472">Membrane</keyword>
<proteinExistence type="predicted"/>
<evidence type="ECO:0000256" key="1">
    <source>
        <dbReference type="ARBA" id="ARBA00004308"/>
    </source>
</evidence>
<reference evidence="10" key="1">
    <citation type="submission" date="2018-02" db="EMBL/GenBank/DDBJ databases">
        <title>Rhizophora mucronata_Transcriptome.</title>
        <authorList>
            <person name="Meera S.P."/>
            <person name="Sreeshan A."/>
            <person name="Augustine A."/>
        </authorList>
    </citation>
    <scope>NUCLEOTIDE SEQUENCE</scope>
    <source>
        <tissue evidence="10">Leaf</tissue>
    </source>
</reference>
<evidence type="ECO:0000256" key="5">
    <source>
        <dbReference type="ARBA" id="ARBA00022989"/>
    </source>
</evidence>
<keyword evidence="4 9" id="KW-0812">Transmembrane</keyword>
<dbReference type="GO" id="GO:0016760">
    <property type="term" value="F:cellulose synthase (UDP-forming) activity"/>
    <property type="evidence" value="ECO:0007669"/>
    <property type="project" value="InterPro"/>
</dbReference>
<evidence type="ECO:0000256" key="3">
    <source>
        <dbReference type="ARBA" id="ARBA00022679"/>
    </source>
</evidence>
<keyword evidence="3" id="KW-0808">Transferase</keyword>
<feature type="region of interest" description="Disordered" evidence="8">
    <location>
        <begin position="1"/>
        <end position="22"/>
    </location>
</feature>
<evidence type="ECO:0000256" key="2">
    <source>
        <dbReference type="ARBA" id="ARBA00022676"/>
    </source>
</evidence>
<dbReference type="GO" id="GO:0030244">
    <property type="term" value="P:cellulose biosynthetic process"/>
    <property type="evidence" value="ECO:0007669"/>
    <property type="project" value="InterPro"/>
</dbReference>
<comment type="subcellular location">
    <subcellularLocation>
        <location evidence="1">Endomembrane system</location>
    </subcellularLocation>
</comment>
<keyword evidence="7" id="KW-0961">Cell wall biogenesis/degradation</keyword>
<keyword evidence="2" id="KW-0328">Glycosyltransferase</keyword>
<dbReference type="PANTHER" id="PTHR13301">
    <property type="entry name" value="X-BOX TRANSCRIPTION FACTOR-RELATED"/>
    <property type="match status" value="1"/>
</dbReference>
<evidence type="ECO:0000256" key="6">
    <source>
        <dbReference type="ARBA" id="ARBA00023136"/>
    </source>
</evidence>
<evidence type="ECO:0000256" key="8">
    <source>
        <dbReference type="SAM" id="MobiDB-lite"/>
    </source>
</evidence>
<dbReference type="AlphaFoldDB" id="A0A2P2K264"/>
<organism evidence="10">
    <name type="scientific">Rhizophora mucronata</name>
    <name type="common">Asiatic mangrove</name>
    <dbReference type="NCBI Taxonomy" id="61149"/>
    <lineage>
        <taxon>Eukaryota</taxon>
        <taxon>Viridiplantae</taxon>
        <taxon>Streptophyta</taxon>
        <taxon>Embryophyta</taxon>
        <taxon>Tracheophyta</taxon>
        <taxon>Spermatophyta</taxon>
        <taxon>Magnoliopsida</taxon>
        <taxon>eudicotyledons</taxon>
        <taxon>Gunneridae</taxon>
        <taxon>Pentapetalae</taxon>
        <taxon>rosids</taxon>
        <taxon>fabids</taxon>
        <taxon>Malpighiales</taxon>
        <taxon>Rhizophoraceae</taxon>
        <taxon>Rhizophora</taxon>
    </lineage>
</organism>
<sequence>MSVNPSNQHKTTTKRDRSSQGQKQAQFLASCAYEKHTFWGEQKGFLYHSVMEDYFTGFILHCQGWTSVLCNPSMPAFMGNATTNLNDTLVQGIRWNSGLLEVTLSRFCPFIYGLSRMSLLQTMCYGYFSLQPFYSLPVWCLAVLPQLCLLNDIPIYPKVSSQWFVIFSFIFLISLVRHLGEVLATGGSLQTWLNEQRVWMIKSVTAYTYGSLCAIFKCLGM</sequence>
<evidence type="ECO:0000256" key="4">
    <source>
        <dbReference type="ARBA" id="ARBA00022692"/>
    </source>
</evidence>
<dbReference type="EMBL" id="GGEC01019316">
    <property type="protein sequence ID" value="MBW99799.1"/>
    <property type="molecule type" value="Transcribed_RNA"/>
</dbReference>
<evidence type="ECO:0000313" key="10">
    <source>
        <dbReference type="EMBL" id="MBW99799.1"/>
    </source>
</evidence>
<name>A0A2P2K264_RHIMU</name>
<keyword evidence="5 9" id="KW-1133">Transmembrane helix</keyword>
<dbReference type="GO" id="GO:0071555">
    <property type="term" value="P:cell wall organization"/>
    <property type="evidence" value="ECO:0007669"/>
    <property type="project" value="UniProtKB-KW"/>
</dbReference>
<dbReference type="GO" id="GO:0016020">
    <property type="term" value="C:membrane"/>
    <property type="evidence" value="ECO:0007669"/>
    <property type="project" value="InterPro"/>
</dbReference>
<evidence type="ECO:0000256" key="9">
    <source>
        <dbReference type="SAM" id="Phobius"/>
    </source>
</evidence>
<dbReference type="Pfam" id="PF03552">
    <property type="entry name" value="Cellulose_synt"/>
    <property type="match status" value="1"/>
</dbReference>
<accession>A0A2P2K264</accession>
<dbReference type="GO" id="GO:0012505">
    <property type="term" value="C:endomembrane system"/>
    <property type="evidence" value="ECO:0007669"/>
    <property type="project" value="UniProtKB-SubCell"/>
</dbReference>
<protein>
    <submittedName>
        <fullName evidence="10">Cellulose synthase-like protein G2</fullName>
    </submittedName>
</protein>
<feature type="transmembrane region" description="Helical" evidence="9">
    <location>
        <begin position="134"/>
        <end position="151"/>
    </location>
</feature>
<dbReference type="InterPro" id="IPR005150">
    <property type="entry name" value="Cellulose_synth"/>
</dbReference>
<feature type="transmembrane region" description="Helical" evidence="9">
    <location>
        <begin position="163"/>
        <end position="179"/>
    </location>
</feature>
<evidence type="ECO:0000256" key="7">
    <source>
        <dbReference type="ARBA" id="ARBA00023316"/>
    </source>
</evidence>